<dbReference type="STRING" id="763407.A0A163DR42"/>
<keyword evidence="1" id="KW-0472">Membrane</keyword>
<dbReference type="EMBL" id="KV440982">
    <property type="protein sequence ID" value="OAD72940.1"/>
    <property type="molecule type" value="Genomic_DNA"/>
</dbReference>
<feature type="transmembrane region" description="Helical" evidence="1">
    <location>
        <begin position="109"/>
        <end position="130"/>
    </location>
</feature>
<organism evidence="2 3">
    <name type="scientific">Phycomyces blakesleeanus (strain ATCC 8743b / DSM 1359 / FGSC 10004 / NBRC 33097 / NRRL 1555)</name>
    <dbReference type="NCBI Taxonomy" id="763407"/>
    <lineage>
        <taxon>Eukaryota</taxon>
        <taxon>Fungi</taxon>
        <taxon>Fungi incertae sedis</taxon>
        <taxon>Mucoromycota</taxon>
        <taxon>Mucoromycotina</taxon>
        <taxon>Mucoromycetes</taxon>
        <taxon>Mucorales</taxon>
        <taxon>Phycomycetaceae</taxon>
        <taxon>Phycomyces</taxon>
    </lineage>
</organism>
<keyword evidence="1" id="KW-1133">Transmembrane helix</keyword>
<proteinExistence type="predicted"/>
<keyword evidence="1" id="KW-0812">Transmembrane</keyword>
<feature type="transmembrane region" description="Helical" evidence="1">
    <location>
        <begin position="67"/>
        <end position="89"/>
    </location>
</feature>
<dbReference type="RefSeq" id="XP_018290980.1">
    <property type="nucleotide sequence ID" value="XM_018436021.1"/>
</dbReference>
<dbReference type="GeneID" id="28996927"/>
<protein>
    <submittedName>
        <fullName evidence="2">Uncharacterized protein</fullName>
    </submittedName>
</protein>
<keyword evidence="3" id="KW-1185">Reference proteome</keyword>
<dbReference type="InParanoid" id="A0A163DR42"/>
<dbReference type="OrthoDB" id="2272986at2759"/>
<accession>A0A163DR42</accession>
<gene>
    <name evidence="2" type="ORF">PHYBLDRAFT_169200</name>
</gene>
<feature type="transmembrane region" description="Helical" evidence="1">
    <location>
        <begin position="182"/>
        <end position="203"/>
    </location>
</feature>
<dbReference type="Proteomes" id="UP000077315">
    <property type="component" value="Unassembled WGS sequence"/>
</dbReference>
<dbReference type="VEuPathDB" id="FungiDB:PHYBLDRAFT_169200"/>
<sequence>MHFIPLKQLDPVNIRSRILPIKCCGCVGIRRGGALGCVVWALLSFYFAALGFMGRSPFFSHLERAPLVIYGVLNLAFGIASLLGLFFIGYMASPPKYTNTSVLKLLSRILWLFATLVIGDTLINFILFVVNKSKFESWCIETSISRLEQNPVVPNPTQTLDIGNVDYYNCQRLYIDEVKWSLLAALVMCMVYIHWALVITAFVHDSFIIVAPRITGVPKTNIQLSSPVTDQSSTDTIVHVDDNVNIGSCLVQNISDKVLHTISPLYVPQRRTSIHTFTAKQGNNNKPSDDLEYEGISSSPPYGKPARFVDTDPVSNSYWNYAKYLLDKDFLNQIVGTYSFTKTRPKPHQLNKFNMHPKAMFLVIQKLSDICVHYSLIIWAKAINTLIAWTRKLFMALVSKILSGSLSSFLVPNCPINDNRHTNYSSLFSDRFAVYPYDSTKLYIVKTICFIISHYHAYSVCPH</sequence>
<evidence type="ECO:0000313" key="2">
    <source>
        <dbReference type="EMBL" id="OAD72940.1"/>
    </source>
</evidence>
<reference evidence="3" key="1">
    <citation type="submission" date="2015-06" db="EMBL/GenBank/DDBJ databases">
        <title>Expansion of signal transduction pathways in fungi by whole-genome duplication.</title>
        <authorList>
            <consortium name="DOE Joint Genome Institute"/>
            <person name="Corrochano L.M."/>
            <person name="Kuo A."/>
            <person name="Marcet-Houben M."/>
            <person name="Polaino S."/>
            <person name="Salamov A."/>
            <person name="Villalobos J.M."/>
            <person name="Alvarez M.I."/>
            <person name="Avalos J."/>
            <person name="Benito E.P."/>
            <person name="Benoit I."/>
            <person name="Burger G."/>
            <person name="Camino L.P."/>
            <person name="Canovas D."/>
            <person name="Cerda-Olmedo E."/>
            <person name="Cheng J.-F."/>
            <person name="Dominguez A."/>
            <person name="Elias M."/>
            <person name="Eslava A.P."/>
            <person name="Glaser F."/>
            <person name="Grimwood J."/>
            <person name="Gutierrez G."/>
            <person name="Heitman J."/>
            <person name="Henrissat B."/>
            <person name="Iturriaga E.A."/>
            <person name="Lang B.F."/>
            <person name="Lavin J.L."/>
            <person name="Lee S."/>
            <person name="Li W."/>
            <person name="Lindquist E."/>
            <person name="Lopez-Garcia S."/>
            <person name="Luque E.M."/>
            <person name="Marcos A.T."/>
            <person name="Martin J."/>
            <person name="McCluskey K."/>
            <person name="Medina H.R."/>
            <person name="Miralles-Duran A."/>
            <person name="Miyazaki A."/>
            <person name="Munoz-Torres E."/>
            <person name="Oguiza J.A."/>
            <person name="Ohm R."/>
            <person name="Olmedo M."/>
            <person name="Orejas M."/>
            <person name="Ortiz-Castellanos L."/>
            <person name="Pisabarro A.G."/>
            <person name="Rodriguez-Romero J."/>
            <person name="Ruiz-Herrera J."/>
            <person name="Ruiz-Vazquez R."/>
            <person name="Sanz C."/>
            <person name="Schackwitz W."/>
            <person name="Schmutz J."/>
            <person name="Shahriari M."/>
            <person name="Shelest E."/>
            <person name="Silva-Franco F."/>
            <person name="Soanes D."/>
            <person name="Syed K."/>
            <person name="Tagua V.G."/>
            <person name="Talbot N.J."/>
            <person name="Thon M."/>
            <person name="De vries R.P."/>
            <person name="Wiebenga A."/>
            <person name="Yadav J.S."/>
            <person name="Braun E.L."/>
            <person name="Baker S."/>
            <person name="Garre V."/>
            <person name="Horwitz B."/>
            <person name="Torres-Martinez S."/>
            <person name="Idnurm A."/>
            <person name="Herrera-Estrella A."/>
            <person name="Gabaldon T."/>
            <person name="Grigoriev I.V."/>
        </authorList>
    </citation>
    <scope>NUCLEOTIDE SEQUENCE [LARGE SCALE GENOMIC DNA]</scope>
    <source>
        <strain evidence="3">NRRL 1555(-)</strain>
    </source>
</reference>
<evidence type="ECO:0000313" key="3">
    <source>
        <dbReference type="Proteomes" id="UP000077315"/>
    </source>
</evidence>
<name>A0A163DR42_PHYB8</name>
<evidence type="ECO:0000256" key="1">
    <source>
        <dbReference type="SAM" id="Phobius"/>
    </source>
</evidence>
<feature type="transmembrane region" description="Helical" evidence="1">
    <location>
        <begin position="38"/>
        <end position="55"/>
    </location>
</feature>
<dbReference type="AlphaFoldDB" id="A0A163DR42"/>